<dbReference type="HAMAP" id="MF_00150">
    <property type="entry name" value="ArgC_type1"/>
    <property type="match status" value="1"/>
</dbReference>
<comment type="similarity">
    <text evidence="7">Belongs to the NAGSA dehydrogenase family. Type 1 subfamily.</text>
</comment>
<evidence type="ECO:0000256" key="5">
    <source>
        <dbReference type="ARBA" id="ARBA00023002"/>
    </source>
</evidence>
<dbReference type="PANTHER" id="PTHR32338">
    <property type="entry name" value="N-ACETYL-GAMMA-GLUTAMYL-PHOSPHATE REDUCTASE, CHLOROPLASTIC-RELATED-RELATED"/>
    <property type="match status" value="1"/>
</dbReference>
<dbReference type="Pfam" id="PF22698">
    <property type="entry name" value="Semialdhyde_dhC_1"/>
    <property type="match status" value="1"/>
</dbReference>
<reference evidence="10 11" key="1">
    <citation type="submission" date="2017-09" db="EMBL/GenBank/DDBJ databases">
        <title>Complete genome sequence of Oxytococcus suis strain ZY16052.</title>
        <authorList>
            <person name="Li F."/>
        </authorList>
    </citation>
    <scope>NUCLEOTIDE SEQUENCE [LARGE SCALE GENOMIC DNA]</scope>
    <source>
        <strain evidence="10 11">ZY16052</strain>
    </source>
</reference>
<dbReference type="InterPro" id="IPR050085">
    <property type="entry name" value="AGPR"/>
</dbReference>
<dbReference type="FunFam" id="3.30.360.10:FF:000014">
    <property type="entry name" value="N-acetyl-gamma-glutamyl-phosphate reductase"/>
    <property type="match status" value="1"/>
</dbReference>
<evidence type="ECO:0000313" key="11">
    <source>
        <dbReference type="Proteomes" id="UP000263232"/>
    </source>
</evidence>
<dbReference type="GO" id="GO:0006526">
    <property type="term" value="P:L-arginine biosynthetic process"/>
    <property type="evidence" value="ECO:0007669"/>
    <property type="project" value="UniProtKB-UniRule"/>
</dbReference>
<protein>
    <recommendedName>
        <fullName evidence="7">N-acetyl-gamma-glutamyl-phosphate reductase</fullName>
        <shortName evidence="7">AGPR</shortName>
        <ecNumber evidence="7">1.2.1.38</ecNumber>
    </recommendedName>
    <alternativeName>
        <fullName evidence="7">N-acetyl-glutamate semialdehyde dehydrogenase</fullName>
        <shortName evidence="7">NAGSA dehydrogenase</shortName>
    </alternativeName>
</protein>
<gene>
    <name evidence="7" type="primary">argC</name>
    <name evidence="10" type="ORF">CL176_08025</name>
</gene>
<keyword evidence="11" id="KW-1185">Reference proteome</keyword>
<keyword evidence="3 7" id="KW-0028">Amino-acid biosynthesis</keyword>
<dbReference type="GO" id="GO:0005737">
    <property type="term" value="C:cytoplasm"/>
    <property type="evidence" value="ECO:0007669"/>
    <property type="project" value="UniProtKB-SubCell"/>
</dbReference>
<dbReference type="GO" id="GO:0003942">
    <property type="term" value="F:N-acetyl-gamma-glutamyl-phosphate reductase activity"/>
    <property type="evidence" value="ECO:0007669"/>
    <property type="project" value="UniProtKB-UniRule"/>
</dbReference>
<dbReference type="InterPro" id="IPR058924">
    <property type="entry name" value="AGPR_dimerisation_dom"/>
</dbReference>
<comment type="pathway">
    <text evidence="1 7">Amino-acid biosynthesis; L-arginine biosynthesis; N(2)-acetyl-L-ornithine from L-glutamate: step 3/4.</text>
</comment>
<keyword evidence="7" id="KW-0963">Cytoplasm</keyword>
<evidence type="ECO:0000256" key="2">
    <source>
        <dbReference type="ARBA" id="ARBA00022571"/>
    </source>
</evidence>
<dbReference type="Proteomes" id="UP000263232">
    <property type="component" value="Chromosome"/>
</dbReference>
<dbReference type="SMART" id="SM00859">
    <property type="entry name" value="Semialdhyde_dh"/>
    <property type="match status" value="1"/>
</dbReference>
<dbReference type="PROSITE" id="PS01224">
    <property type="entry name" value="ARGC"/>
    <property type="match status" value="1"/>
</dbReference>
<dbReference type="CDD" id="cd23934">
    <property type="entry name" value="AGPR_1_C"/>
    <property type="match status" value="1"/>
</dbReference>
<evidence type="ECO:0000256" key="4">
    <source>
        <dbReference type="ARBA" id="ARBA00022857"/>
    </source>
</evidence>
<dbReference type="GO" id="GO:0051287">
    <property type="term" value="F:NAD binding"/>
    <property type="evidence" value="ECO:0007669"/>
    <property type="project" value="InterPro"/>
</dbReference>
<dbReference type="Pfam" id="PF01118">
    <property type="entry name" value="Semialdhyde_dh"/>
    <property type="match status" value="1"/>
</dbReference>
<dbReference type="OrthoDB" id="9801289at2"/>
<dbReference type="InterPro" id="IPR000706">
    <property type="entry name" value="AGPR_type-1"/>
</dbReference>
<keyword evidence="4 7" id="KW-0521">NADP</keyword>
<dbReference type="InterPro" id="IPR000534">
    <property type="entry name" value="Semialdehyde_DH_NAD-bd"/>
</dbReference>
<organism evidence="10 11">
    <name type="scientific">Suicoccus acidiformans</name>
    <dbReference type="NCBI Taxonomy" id="2036206"/>
    <lineage>
        <taxon>Bacteria</taxon>
        <taxon>Bacillati</taxon>
        <taxon>Bacillota</taxon>
        <taxon>Bacilli</taxon>
        <taxon>Lactobacillales</taxon>
        <taxon>Aerococcaceae</taxon>
        <taxon>Suicoccus</taxon>
    </lineage>
</organism>
<dbReference type="NCBIfam" id="TIGR01850">
    <property type="entry name" value="argC"/>
    <property type="match status" value="1"/>
</dbReference>
<dbReference type="CDD" id="cd17895">
    <property type="entry name" value="AGPR_1_N"/>
    <property type="match status" value="1"/>
</dbReference>
<evidence type="ECO:0000256" key="8">
    <source>
        <dbReference type="PROSITE-ProRule" id="PRU10010"/>
    </source>
</evidence>
<name>A0A347WLJ1_9LACT</name>
<accession>A0A347WLJ1</accession>
<dbReference type="Gene3D" id="3.30.360.10">
    <property type="entry name" value="Dihydrodipicolinate Reductase, domain 2"/>
    <property type="match status" value="1"/>
</dbReference>
<dbReference type="RefSeq" id="WP_118990848.1">
    <property type="nucleotide sequence ID" value="NZ_CP023434.1"/>
</dbReference>
<dbReference type="PANTHER" id="PTHR32338:SF10">
    <property type="entry name" value="N-ACETYL-GAMMA-GLUTAMYL-PHOSPHATE REDUCTASE, CHLOROPLASTIC-RELATED"/>
    <property type="match status" value="1"/>
</dbReference>
<dbReference type="EC" id="1.2.1.38" evidence="7"/>
<keyword evidence="2 7" id="KW-0055">Arginine biosynthesis</keyword>
<dbReference type="UniPathway" id="UPA00068">
    <property type="reaction ID" value="UER00108"/>
</dbReference>
<dbReference type="InterPro" id="IPR036291">
    <property type="entry name" value="NAD(P)-bd_dom_sf"/>
</dbReference>
<comment type="function">
    <text evidence="7">Catalyzes the NADPH-dependent reduction of N-acetyl-5-glutamyl phosphate to yield N-acetyl-L-glutamate 5-semialdehyde.</text>
</comment>
<evidence type="ECO:0000256" key="3">
    <source>
        <dbReference type="ARBA" id="ARBA00022605"/>
    </source>
</evidence>
<evidence type="ECO:0000256" key="6">
    <source>
        <dbReference type="ARBA" id="ARBA00050557"/>
    </source>
</evidence>
<feature type="domain" description="Semialdehyde dehydrogenase NAD-binding" evidence="9">
    <location>
        <begin position="3"/>
        <end position="144"/>
    </location>
</feature>
<dbReference type="KEGG" id="abae:CL176_08025"/>
<dbReference type="SUPFAM" id="SSF51735">
    <property type="entry name" value="NAD(P)-binding Rossmann-fold domains"/>
    <property type="match status" value="1"/>
</dbReference>
<evidence type="ECO:0000259" key="9">
    <source>
        <dbReference type="SMART" id="SM00859"/>
    </source>
</evidence>
<dbReference type="EMBL" id="CP023434">
    <property type="protein sequence ID" value="AXY25948.1"/>
    <property type="molecule type" value="Genomic_DNA"/>
</dbReference>
<comment type="subcellular location">
    <subcellularLocation>
        <location evidence="7">Cytoplasm</location>
    </subcellularLocation>
</comment>
<dbReference type="GO" id="GO:0070401">
    <property type="term" value="F:NADP+ binding"/>
    <property type="evidence" value="ECO:0007669"/>
    <property type="project" value="InterPro"/>
</dbReference>
<evidence type="ECO:0000313" key="10">
    <source>
        <dbReference type="EMBL" id="AXY25948.1"/>
    </source>
</evidence>
<dbReference type="Gene3D" id="3.40.50.720">
    <property type="entry name" value="NAD(P)-binding Rossmann-like Domain"/>
    <property type="match status" value="1"/>
</dbReference>
<dbReference type="SUPFAM" id="SSF55347">
    <property type="entry name" value="Glyceraldehyde-3-phosphate dehydrogenase-like, C-terminal domain"/>
    <property type="match status" value="1"/>
</dbReference>
<evidence type="ECO:0000256" key="1">
    <source>
        <dbReference type="ARBA" id="ARBA00004862"/>
    </source>
</evidence>
<proteinExistence type="inferred from homology"/>
<comment type="catalytic activity">
    <reaction evidence="6 7">
        <text>N-acetyl-L-glutamate 5-semialdehyde + phosphate + NADP(+) = N-acetyl-L-glutamyl 5-phosphate + NADPH + H(+)</text>
        <dbReference type="Rhea" id="RHEA:21588"/>
        <dbReference type="ChEBI" id="CHEBI:15378"/>
        <dbReference type="ChEBI" id="CHEBI:29123"/>
        <dbReference type="ChEBI" id="CHEBI:43474"/>
        <dbReference type="ChEBI" id="CHEBI:57783"/>
        <dbReference type="ChEBI" id="CHEBI:57936"/>
        <dbReference type="ChEBI" id="CHEBI:58349"/>
        <dbReference type="EC" id="1.2.1.38"/>
    </reaction>
</comment>
<dbReference type="AlphaFoldDB" id="A0A347WLJ1"/>
<dbReference type="InterPro" id="IPR023013">
    <property type="entry name" value="AGPR_AS"/>
</dbReference>
<sequence>MIEVGILGASGYAGSELVRLLVQREDVQLNFLGANRQAGSAVSDLYPNIYQRLIQDYEVVDLQDPKTFNGLDLLFSCLPHGQSQAAVAQAYQAGVRVIDFSADYRLKSPKTYEGWYNTKHAYPKLLAEAVYGLIELHRQAIEKAAIIANPGCFPTAMLLGLAPLTQAGLLDGVPSIIADCKSGLSGAGRNLQGHLLFTEVNENVNPYAAGVHRHTPEVEEQLHRLQGSVQTQVNFIPHLVPTQRGILASLYVQAQEPITEDELREMYQTFYKGASFIRILKEGIYPQMKAVTGSNYVDIQVQVNERTGLIYIFVVIDNLIKGAAGQAVQNMNVMFNLPEETGLTAIGLLP</sequence>
<feature type="active site" evidence="7 8">
    <location>
        <position position="152"/>
    </location>
</feature>
<keyword evidence="5 7" id="KW-0560">Oxidoreductase</keyword>
<evidence type="ECO:0000256" key="7">
    <source>
        <dbReference type="HAMAP-Rule" id="MF_00150"/>
    </source>
</evidence>